<dbReference type="EMBL" id="CAJVCH010270255">
    <property type="protein sequence ID" value="CAG7734493.1"/>
    <property type="molecule type" value="Genomic_DNA"/>
</dbReference>
<evidence type="ECO:0000313" key="2">
    <source>
        <dbReference type="Proteomes" id="UP000708208"/>
    </source>
</evidence>
<dbReference type="Proteomes" id="UP000708208">
    <property type="component" value="Unassembled WGS sequence"/>
</dbReference>
<proteinExistence type="predicted"/>
<gene>
    <name evidence="1" type="ORF">AFUS01_LOCUS22878</name>
</gene>
<organism evidence="1 2">
    <name type="scientific">Allacma fusca</name>
    <dbReference type="NCBI Taxonomy" id="39272"/>
    <lineage>
        <taxon>Eukaryota</taxon>
        <taxon>Metazoa</taxon>
        <taxon>Ecdysozoa</taxon>
        <taxon>Arthropoda</taxon>
        <taxon>Hexapoda</taxon>
        <taxon>Collembola</taxon>
        <taxon>Symphypleona</taxon>
        <taxon>Sminthuridae</taxon>
        <taxon>Allacma</taxon>
    </lineage>
</organism>
<keyword evidence="2" id="KW-1185">Reference proteome</keyword>
<evidence type="ECO:0000313" key="1">
    <source>
        <dbReference type="EMBL" id="CAG7734493.1"/>
    </source>
</evidence>
<comment type="caution">
    <text evidence="1">The sequence shown here is derived from an EMBL/GenBank/DDBJ whole genome shotgun (WGS) entry which is preliminary data.</text>
</comment>
<accession>A0A8J2P122</accession>
<sequence length="30" mass="3404">ILWYFGISECGPDGIIKNSRPQQVIKQGKK</sequence>
<feature type="non-terminal residue" evidence="1">
    <location>
        <position position="1"/>
    </location>
</feature>
<protein>
    <submittedName>
        <fullName evidence="1">Uncharacterized protein</fullName>
    </submittedName>
</protein>
<name>A0A8J2P122_9HEXA</name>
<reference evidence="1" key="1">
    <citation type="submission" date="2021-06" db="EMBL/GenBank/DDBJ databases">
        <authorList>
            <person name="Hodson N. C."/>
            <person name="Mongue J. A."/>
            <person name="Jaron S. K."/>
        </authorList>
    </citation>
    <scope>NUCLEOTIDE SEQUENCE</scope>
</reference>
<dbReference type="AlphaFoldDB" id="A0A8J2P122"/>